<dbReference type="Proteomes" id="UP000034029">
    <property type="component" value="Chromosome"/>
</dbReference>
<reference evidence="2 4" key="3">
    <citation type="submission" date="2016-10" db="EMBL/GenBank/DDBJ databases">
        <authorList>
            <person name="Varghese N."/>
            <person name="Submissions S."/>
        </authorList>
    </citation>
    <scope>NUCLEOTIDE SEQUENCE [LARGE SCALE GENOMIC DNA]</scope>
    <source>
        <strain evidence="2 4">CGMCC 1.6501</strain>
    </source>
</reference>
<name>A0A0F7HNY4_9STAP</name>
<evidence type="ECO:0000313" key="4">
    <source>
        <dbReference type="Proteomes" id="UP000183090"/>
    </source>
</evidence>
<reference evidence="1 3" key="1">
    <citation type="journal article" date="2015" name="Int. J. Syst. Evol. Microbiol.">
        <title>Complete genome sequence of Salinicoccus halodurans H3B36, isolated from the Qaidam Basin in China.</title>
        <authorList>
            <person name="Jiang K."/>
            <person name="Xue Y."/>
            <person name="Ma Y."/>
        </authorList>
    </citation>
    <scope>NUCLEOTIDE SEQUENCE [LARGE SCALE GENOMIC DNA]</scope>
    <source>
        <strain evidence="1 3">H3B36</strain>
    </source>
</reference>
<dbReference type="Proteomes" id="UP000183090">
    <property type="component" value="Unassembled WGS sequence"/>
</dbReference>
<keyword evidence="3" id="KW-1185">Reference proteome</keyword>
<dbReference type="InterPro" id="IPR025573">
    <property type="entry name" value="YwpF"/>
</dbReference>
<sequence length="141" mass="16091">MKSFKIVDVKLEHEGNFIILDLIDGIIINKEMNENSWLLEISTSPDFKDILEPFVEHDVDLLVTITRPTNEPARFKGVFKELNEIDNAISLIFIGDIITQNPNYAEDLLAQLIDEGFEGEDLLNEFTAMMESKTELKTSDD</sequence>
<proteinExistence type="predicted"/>
<accession>A0A0F7HNY4</accession>
<evidence type="ECO:0000313" key="2">
    <source>
        <dbReference type="EMBL" id="SFK70366.1"/>
    </source>
</evidence>
<protein>
    <submittedName>
        <fullName evidence="2">YwpF-like protein</fullName>
    </submittedName>
</protein>
<dbReference type="RefSeq" id="WP_046790961.1">
    <property type="nucleotide sequence ID" value="NZ_CP011366.1"/>
</dbReference>
<dbReference type="KEGG" id="shv:AAT16_11635"/>
<evidence type="ECO:0000313" key="3">
    <source>
        <dbReference type="Proteomes" id="UP000034029"/>
    </source>
</evidence>
<dbReference type="EMBL" id="CP011366">
    <property type="protein sequence ID" value="AKG74782.1"/>
    <property type="molecule type" value="Genomic_DNA"/>
</dbReference>
<dbReference type="EMBL" id="FOTB01000002">
    <property type="protein sequence ID" value="SFK70366.1"/>
    <property type="molecule type" value="Genomic_DNA"/>
</dbReference>
<organism evidence="2 4">
    <name type="scientific">Salinicoccus halodurans</name>
    <dbReference type="NCBI Taxonomy" id="407035"/>
    <lineage>
        <taxon>Bacteria</taxon>
        <taxon>Bacillati</taxon>
        <taxon>Bacillota</taxon>
        <taxon>Bacilli</taxon>
        <taxon>Bacillales</taxon>
        <taxon>Staphylococcaceae</taxon>
        <taxon>Salinicoccus</taxon>
    </lineage>
</organism>
<dbReference type="AlphaFoldDB" id="A0A0F7HNY4"/>
<dbReference type="Pfam" id="PF14183">
    <property type="entry name" value="YwpF"/>
    <property type="match status" value="1"/>
</dbReference>
<evidence type="ECO:0000313" key="1">
    <source>
        <dbReference type="EMBL" id="AKG74782.1"/>
    </source>
</evidence>
<dbReference type="OrthoDB" id="2427395at2"/>
<reference evidence="3" key="2">
    <citation type="submission" date="2015-04" db="EMBL/GenBank/DDBJ databases">
        <title>Complete genome sequence of Salinicoccus halodurans strain H3B36, isolated from the Qaidam basin of China.</title>
        <authorList>
            <person name="Ma Y."/>
            <person name="Jiang K."/>
            <person name="Xue Y."/>
        </authorList>
    </citation>
    <scope>NUCLEOTIDE SEQUENCE [LARGE SCALE GENOMIC DNA]</scope>
    <source>
        <strain evidence="3">H3B36</strain>
    </source>
</reference>
<gene>
    <name evidence="1" type="ORF">AAT16_11635</name>
    <name evidence="2" type="ORF">SAMN05216235_1307</name>
</gene>